<dbReference type="InterPro" id="IPR011089">
    <property type="entry name" value="GmrSD_C"/>
</dbReference>
<dbReference type="RefSeq" id="WP_264788153.1">
    <property type="nucleotide sequence ID" value="NZ_AP026867.1"/>
</dbReference>
<name>A0A915YGV4_9BACT</name>
<dbReference type="KEGG" id="aup:AsAng_0035270"/>
<evidence type="ECO:0000259" key="2">
    <source>
        <dbReference type="Pfam" id="PF07510"/>
    </source>
</evidence>
<evidence type="ECO:0000259" key="1">
    <source>
        <dbReference type="Pfam" id="PF03235"/>
    </source>
</evidence>
<protein>
    <submittedName>
        <fullName evidence="3">DUF262 domain-containing HNH endonuclease familyprotein</fullName>
    </submittedName>
</protein>
<reference evidence="3" key="1">
    <citation type="submission" date="2022-09" db="EMBL/GenBank/DDBJ databases">
        <title>Aureispira anguillicida sp. nov., isolated from Leptocephalus of Japanese eel Anguilla japonica.</title>
        <authorList>
            <person name="Yuasa K."/>
            <person name="Mekata T."/>
            <person name="Ikunari K."/>
        </authorList>
    </citation>
    <scope>NUCLEOTIDE SEQUENCE</scope>
    <source>
        <strain evidence="3">EL160426</strain>
    </source>
</reference>
<feature type="domain" description="GmrSD restriction endonucleases C-terminal" evidence="2">
    <location>
        <begin position="514"/>
        <end position="643"/>
    </location>
</feature>
<accession>A0A915YGV4</accession>
<dbReference type="EMBL" id="AP026867">
    <property type="protein sequence ID" value="BDS12802.1"/>
    <property type="molecule type" value="Genomic_DNA"/>
</dbReference>
<organism evidence="3 4">
    <name type="scientific">Aureispira anguillae</name>
    <dbReference type="NCBI Taxonomy" id="2864201"/>
    <lineage>
        <taxon>Bacteria</taxon>
        <taxon>Pseudomonadati</taxon>
        <taxon>Bacteroidota</taxon>
        <taxon>Saprospiria</taxon>
        <taxon>Saprospirales</taxon>
        <taxon>Saprospiraceae</taxon>
        <taxon>Aureispira</taxon>
    </lineage>
</organism>
<keyword evidence="3" id="KW-0255">Endonuclease</keyword>
<dbReference type="PANTHER" id="PTHR35149:SF2">
    <property type="entry name" value="DUF262 DOMAIN-CONTAINING PROTEIN"/>
    <property type="match status" value="1"/>
</dbReference>
<dbReference type="InterPro" id="IPR004919">
    <property type="entry name" value="GmrSD_N"/>
</dbReference>
<evidence type="ECO:0000313" key="4">
    <source>
        <dbReference type="Proteomes" id="UP001060919"/>
    </source>
</evidence>
<gene>
    <name evidence="3" type="ORF">AsAng_0035270</name>
</gene>
<sequence>MHTNPKAFDTTIVSLETVEAYYFYIPTYQRPYVWGEEQLKKLLDNFHLSFKNNPDSIYYISTFLTREEGDQAELIDGQQRFTSLWLISLVLSRLCPESKISSFLKKDDKLRLGFEIREEIRTFLEDLLSQATADHNFKDESYIEEHPYLRNIAKALVFIQNYIKQKISNNELKGFGDYIFQKVQLIKNTTPKHTDLNKLFSTINSAGVQLEQTDIVKANLLKLIDEKVQFGKIWEACENMHNFFERNARRSFPASVTQWEAIDFEQLVPFDKNIFRYKSEANNQESVSNQSAFLIDDLEIEQIPSYTNFDKNNQEEEARTSKEIYCRSIINFGQLLLHTYRIHLKREQLNDFEGTFHVSRLIEIFKGMIDRNNAEEIKRFFYLLWEIRYLFDKYIIKWISDTDTKTETLELVNFNRNTDGYYSRTKYEKSSSLMLQSVLYFTGDYLRQYWLTTYLGYLLDHHNDLKANAEEHLSFLEKIDNVFSLNNSSTDKEISWLLLDNQPIAQDINIETYLNGQHSTRFKHYWFFKLEYILWKNWSFEKNESFKNYKITSRNSVEHIYPQNDNHQKNTLEDEYLHAFGNLVLLSVSQNSEYSNKPVGVKRSMFKAKRETYDTLKSYYIFNSYGDTWNVATIKKHQEEMIAIILDHYKY</sequence>
<dbReference type="PANTHER" id="PTHR35149">
    <property type="entry name" value="SLL5132 PROTEIN"/>
    <property type="match status" value="1"/>
</dbReference>
<dbReference type="Proteomes" id="UP001060919">
    <property type="component" value="Chromosome"/>
</dbReference>
<dbReference type="AlphaFoldDB" id="A0A915YGV4"/>
<dbReference type="Pfam" id="PF07510">
    <property type="entry name" value="GmrSD_C"/>
    <property type="match status" value="1"/>
</dbReference>
<feature type="domain" description="GmrSD restriction endonucleases N-terminal" evidence="1">
    <location>
        <begin position="19"/>
        <end position="220"/>
    </location>
</feature>
<proteinExistence type="predicted"/>
<keyword evidence="4" id="KW-1185">Reference proteome</keyword>
<dbReference type="GO" id="GO:0004519">
    <property type="term" value="F:endonuclease activity"/>
    <property type="evidence" value="ECO:0007669"/>
    <property type="project" value="UniProtKB-KW"/>
</dbReference>
<keyword evidence="3" id="KW-0378">Hydrolase</keyword>
<evidence type="ECO:0000313" key="3">
    <source>
        <dbReference type="EMBL" id="BDS12802.1"/>
    </source>
</evidence>
<dbReference type="Pfam" id="PF03235">
    <property type="entry name" value="GmrSD_N"/>
    <property type="match status" value="1"/>
</dbReference>
<keyword evidence="3" id="KW-0540">Nuclease</keyword>